<gene>
    <name evidence="2" type="ORF">A3J64_00285</name>
</gene>
<keyword evidence="1" id="KW-0175">Coiled coil</keyword>
<reference evidence="2 3" key="1">
    <citation type="journal article" date="2016" name="Nat. Commun.">
        <title>Thousands of microbial genomes shed light on interconnected biogeochemical processes in an aquifer system.</title>
        <authorList>
            <person name="Anantharaman K."/>
            <person name="Brown C.T."/>
            <person name="Hug L.A."/>
            <person name="Sharon I."/>
            <person name="Castelle C.J."/>
            <person name="Probst A.J."/>
            <person name="Thomas B.C."/>
            <person name="Singh A."/>
            <person name="Wilkins M.J."/>
            <person name="Karaoz U."/>
            <person name="Brodie E.L."/>
            <person name="Williams K.H."/>
            <person name="Hubbard S.S."/>
            <person name="Banfield J.F."/>
        </authorList>
    </citation>
    <scope>NUCLEOTIDE SEQUENCE [LARGE SCALE GENOMIC DNA]</scope>
</reference>
<dbReference type="STRING" id="1801997.A3J64_00285"/>
<evidence type="ECO:0000256" key="1">
    <source>
        <dbReference type="SAM" id="Coils"/>
    </source>
</evidence>
<evidence type="ECO:0000313" key="2">
    <source>
        <dbReference type="EMBL" id="OGZ36701.1"/>
    </source>
</evidence>
<sequence>MRSLSSEISSVEKVRGKPKTIHPRVNPWSSGAWINLLKDKPIKNYMRKLIKYIFGFNGPKTEESADETSRRLIDFVLKSAFEVFKDEEFRRYFNFFRQREEEQDRLFNELGVTGLCLLLFALDDIYLKSHDKIHFWREVRQKTPQMFQGWLKELGIHRKHISPWGKLIKMRYQEYQIDRKEVRQELEKHDKEFSAYEGEAAKSAYVRFMAVAIGAIHHLRRGKTNPKDPFFSHLRTWLSILDIQLEKEILRG</sequence>
<protein>
    <submittedName>
        <fullName evidence="2">Uncharacterized protein</fullName>
    </submittedName>
</protein>
<organism evidence="2 3">
    <name type="scientific">Candidatus Portnoybacteria bacterium RIFCSPHIGHO2_12_FULL_38_9</name>
    <dbReference type="NCBI Taxonomy" id="1801997"/>
    <lineage>
        <taxon>Bacteria</taxon>
        <taxon>Candidatus Portnoyibacteriota</taxon>
    </lineage>
</organism>
<accession>A0A1G2FGM6</accession>
<proteinExistence type="predicted"/>
<dbReference type="AlphaFoldDB" id="A0A1G2FGM6"/>
<evidence type="ECO:0000313" key="3">
    <source>
        <dbReference type="Proteomes" id="UP000177061"/>
    </source>
</evidence>
<dbReference type="Proteomes" id="UP000177061">
    <property type="component" value="Unassembled WGS sequence"/>
</dbReference>
<name>A0A1G2FGM6_9BACT</name>
<feature type="coiled-coil region" evidence="1">
    <location>
        <begin position="172"/>
        <end position="199"/>
    </location>
</feature>
<dbReference type="EMBL" id="MHNB01000023">
    <property type="protein sequence ID" value="OGZ36701.1"/>
    <property type="molecule type" value="Genomic_DNA"/>
</dbReference>
<comment type="caution">
    <text evidence="2">The sequence shown here is derived from an EMBL/GenBank/DDBJ whole genome shotgun (WGS) entry which is preliminary data.</text>
</comment>